<dbReference type="InterPro" id="IPR050746">
    <property type="entry name" value="DAACS"/>
</dbReference>
<evidence type="ECO:0000256" key="5">
    <source>
        <dbReference type="ARBA" id="ARBA00023136"/>
    </source>
</evidence>
<dbReference type="InterPro" id="IPR036458">
    <property type="entry name" value="Na:dicarbo_symporter_sf"/>
</dbReference>
<feature type="transmembrane region" description="Helical" evidence="6">
    <location>
        <begin position="236"/>
        <end position="257"/>
    </location>
</feature>
<dbReference type="SUPFAM" id="SSF118215">
    <property type="entry name" value="Proton glutamate symport protein"/>
    <property type="match status" value="1"/>
</dbReference>
<evidence type="ECO:0000313" key="9">
    <source>
        <dbReference type="Proteomes" id="UP000193144"/>
    </source>
</evidence>
<dbReference type="GO" id="GO:0005313">
    <property type="term" value="F:L-glutamate transmembrane transporter activity"/>
    <property type="evidence" value="ECO:0007669"/>
    <property type="project" value="TreeGrafter"/>
</dbReference>
<protein>
    <recommendedName>
        <fullName evidence="6">Amino acid transporter</fullName>
    </recommendedName>
</protein>
<feature type="region of interest" description="Disordered" evidence="7">
    <location>
        <begin position="1"/>
        <end position="27"/>
    </location>
</feature>
<feature type="transmembrane region" description="Helical" evidence="6">
    <location>
        <begin position="192"/>
        <end position="215"/>
    </location>
</feature>
<feature type="transmembrane region" description="Helical" evidence="6">
    <location>
        <begin position="47"/>
        <end position="66"/>
    </location>
</feature>
<name>A0A1Y2A3W8_9PLEO</name>
<dbReference type="Gene3D" id="1.10.3860.10">
    <property type="entry name" value="Sodium:dicarboxylate symporter"/>
    <property type="match status" value="1"/>
</dbReference>
<keyword evidence="4 6" id="KW-1133">Transmembrane helix</keyword>
<accession>A0A1Y2A3W8</accession>
<proteinExistence type="inferred from homology"/>
<evidence type="ECO:0000256" key="3">
    <source>
        <dbReference type="ARBA" id="ARBA00022692"/>
    </source>
</evidence>
<evidence type="ECO:0000256" key="1">
    <source>
        <dbReference type="ARBA" id="ARBA00004141"/>
    </source>
</evidence>
<evidence type="ECO:0000256" key="7">
    <source>
        <dbReference type="SAM" id="MobiDB-lite"/>
    </source>
</evidence>
<feature type="transmembrane region" description="Helical" evidence="6">
    <location>
        <begin position="269"/>
        <end position="292"/>
    </location>
</feature>
<dbReference type="InterPro" id="IPR001991">
    <property type="entry name" value="Na-dicarboxylate_symporter"/>
</dbReference>
<evidence type="ECO:0000256" key="2">
    <source>
        <dbReference type="ARBA" id="ARBA00022448"/>
    </source>
</evidence>
<keyword evidence="9" id="KW-1185">Reference proteome</keyword>
<keyword evidence="2 6" id="KW-0813">Transport</keyword>
<dbReference type="GO" id="GO:0015175">
    <property type="term" value="F:neutral L-amino acid transmembrane transporter activity"/>
    <property type="evidence" value="ECO:0007669"/>
    <property type="project" value="TreeGrafter"/>
</dbReference>
<dbReference type="PANTHER" id="PTHR11958:SF63">
    <property type="entry name" value="AMINO ACID TRANSPORTER"/>
    <property type="match status" value="1"/>
</dbReference>
<organism evidence="8 9">
    <name type="scientific">Clohesyomyces aquaticus</name>
    <dbReference type="NCBI Taxonomy" id="1231657"/>
    <lineage>
        <taxon>Eukaryota</taxon>
        <taxon>Fungi</taxon>
        <taxon>Dikarya</taxon>
        <taxon>Ascomycota</taxon>
        <taxon>Pezizomycotina</taxon>
        <taxon>Dothideomycetes</taxon>
        <taxon>Pleosporomycetidae</taxon>
        <taxon>Pleosporales</taxon>
        <taxon>Lindgomycetaceae</taxon>
        <taxon>Clohesyomyces</taxon>
    </lineage>
</organism>
<dbReference type="PANTHER" id="PTHR11958">
    <property type="entry name" value="SODIUM/DICARBOXYLATE SYMPORTER-RELATED"/>
    <property type="match status" value="1"/>
</dbReference>
<gene>
    <name evidence="8" type="ORF">BCR34DRAFT_671303</name>
</gene>
<dbReference type="GO" id="GO:0005886">
    <property type="term" value="C:plasma membrane"/>
    <property type="evidence" value="ECO:0007669"/>
    <property type="project" value="TreeGrafter"/>
</dbReference>
<keyword evidence="3 6" id="KW-0812">Transmembrane</keyword>
<evidence type="ECO:0000256" key="6">
    <source>
        <dbReference type="RuleBase" id="RU361216"/>
    </source>
</evidence>
<dbReference type="PRINTS" id="PR00173">
    <property type="entry name" value="EDTRNSPORT"/>
</dbReference>
<sequence length="437" mass="46918">METKEVKNIEEASAPNSDQDLSSQSSNEEGTIAKPTFWQRVKEPGSVWQIIIAAVLAIAIGLAVTFTVDEVPDAVIAIVGIPGDLWLRSLKAVVLPLIVTAMILAVQRLREMSKGGAILARWTIGYYIITTLIAVMHSAILVGLVWSKLMVKVSGDSLAVGDSDQETIEEREAVAIHSVVADMFQSLIPANVVNALATDSLLAVLVTSIVVGYLIKGANSSLFRALVEVEKIITTIITFLIKLAPIGVFFLVMPNLFRLDISEIGRNLGVLIGGTLVGMAFHLVVIIPIILFSITRKNPYSYWAKCSPAWVTAWGTASSAATLPVTLKCCITRGNPVTVTKFAIPLGCLINMDGTAIYFPIVVVFLAATQGITLNGADYAVVYLLSTLASIGTTPIPSPIDWFLDRFRTAMNVSGDLFAAAIVTKITGIRDLEDMDV</sequence>
<feature type="compositionally biased region" description="Basic and acidic residues" evidence="7">
    <location>
        <begin position="1"/>
        <end position="10"/>
    </location>
</feature>
<feature type="transmembrane region" description="Helical" evidence="6">
    <location>
        <begin position="380"/>
        <end position="404"/>
    </location>
</feature>
<dbReference type="OrthoDB" id="5877963at2759"/>
<dbReference type="Pfam" id="PF00375">
    <property type="entry name" value="SDF"/>
    <property type="match status" value="1"/>
</dbReference>
<dbReference type="STRING" id="1231657.A0A1Y2A3W8"/>
<comment type="caution">
    <text evidence="8">The sequence shown here is derived from an EMBL/GenBank/DDBJ whole genome shotgun (WGS) entry which is preliminary data.</text>
</comment>
<comment type="similarity">
    <text evidence="6">Belongs to the dicarboxylate/amino acid:cation symporter (DAACS) (TC 2.A.23) family.</text>
</comment>
<feature type="transmembrane region" description="Helical" evidence="6">
    <location>
        <begin position="126"/>
        <end position="146"/>
    </location>
</feature>
<comment type="subcellular location">
    <subcellularLocation>
        <location evidence="1 6">Membrane</location>
        <topology evidence="1 6">Multi-pass membrane protein</topology>
    </subcellularLocation>
</comment>
<feature type="compositionally biased region" description="Low complexity" evidence="7">
    <location>
        <begin position="16"/>
        <end position="27"/>
    </location>
</feature>
<dbReference type="AlphaFoldDB" id="A0A1Y2A3W8"/>
<evidence type="ECO:0000313" key="8">
    <source>
        <dbReference type="EMBL" id="ORY17223.1"/>
    </source>
</evidence>
<dbReference type="Proteomes" id="UP000193144">
    <property type="component" value="Unassembled WGS sequence"/>
</dbReference>
<feature type="transmembrane region" description="Helical" evidence="6">
    <location>
        <begin position="86"/>
        <end position="106"/>
    </location>
</feature>
<keyword evidence="5 6" id="KW-0472">Membrane</keyword>
<dbReference type="EMBL" id="MCFA01000013">
    <property type="protein sequence ID" value="ORY17223.1"/>
    <property type="molecule type" value="Genomic_DNA"/>
</dbReference>
<dbReference type="GO" id="GO:0015501">
    <property type="term" value="F:glutamate:sodium symporter activity"/>
    <property type="evidence" value="ECO:0007669"/>
    <property type="project" value="TreeGrafter"/>
</dbReference>
<reference evidence="8 9" key="1">
    <citation type="submission" date="2016-07" db="EMBL/GenBank/DDBJ databases">
        <title>Pervasive Adenine N6-methylation of Active Genes in Fungi.</title>
        <authorList>
            <consortium name="DOE Joint Genome Institute"/>
            <person name="Mondo S.J."/>
            <person name="Dannebaum R.O."/>
            <person name="Kuo R.C."/>
            <person name="Labutti K."/>
            <person name="Haridas S."/>
            <person name="Kuo A."/>
            <person name="Salamov A."/>
            <person name="Ahrendt S.R."/>
            <person name="Lipzen A."/>
            <person name="Sullivan W."/>
            <person name="Andreopoulos W.B."/>
            <person name="Clum A."/>
            <person name="Lindquist E."/>
            <person name="Daum C."/>
            <person name="Ramamoorthy G.K."/>
            <person name="Gryganskyi A."/>
            <person name="Culley D."/>
            <person name="Magnuson J.K."/>
            <person name="James T.Y."/>
            <person name="O'Malley M.A."/>
            <person name="Stajich J.E."/>
            <person name="Spatafora J.W."/>
            <person name="Visel A."/>
            <person name="Grigoriev I.V."/>
        </authorList>
    </citation>
    <scope>NUCLEOTIDE SEQUENCE [LARGE SCALE GENOMIC DNA]</scope>
    <source>
        <strain evidence="8 9">CBS 115471</strain>
    </source>
</reference>
<keyword evidence="6" id="KW-0769">Symport</keyword>
<evidence type="ECO:0000256" key="4">
    <source>
        <dbReference type="ARBA" id="ARBA00022989"/>
    </source>
</evidence>